<organism evidence="12">
    <name type="scientific">hydrothermal vent metagenome</name>
    <dbReference type="NCBI Taxonomy" id="652676"/>
    <lineage>
        <taxon>unclassified sequences</taxon>
        <taxon>metagenomes</taxon>
        <taxon>ecological metagenomes</taxon>
    </lineage>
</organism>
<dbReference type="PROSITE" id="PS50111">
    <property type="entry name" value="CHEMOTAXIS_TRANSDUC_2"/>
    <property type="match status" value="1"/>
</dbReference>
<keyword evidence="3 8" id="KW-0812">Transmembrane</keyword>
<evidence type="ECO:0000313" key="12">
    <source>
        <dbReference type="EMBL" id="VAX09259.1"/>
    </source>
</evidence>
<feature type="transmembrane region" description="Helical" evidence="8">
    <location>
        <begin position="323"/>
        <end position="345"/>
    </location>
</feature>
<proteinExistence type="inferred from homology"/>
<evidence type="ECO:0000256" key="8">
    <source>
        <dbReference type="SAM" id="Phobius"/>
    </source>
</evidence>
<comment type="subcellular location">
    <subcellularLocation>
        <location evidence="1">Cell inner membrane</location>
        <topology evidence="1">Multi-pass membrane protein</topology>
    </subcellularLocation>
</comment>
<evidence type="ECO:0000256" key="1">
    <source>
        <dbReference type="ARBA" id="ARBA00004429"/>
    </source>
</evidence>
<evidence type="ECO:0000259" key="11">
    <source>
        <dbReference type="PROSITE" id="PS50885"/>
    </source>
</evidence>
<dbReference type="GO" id="GO:0007165">
    <property type="term" value="P:signal transduction"/>
    <property type="evidence" value="ECO:0007669"/>
    <property type="project" value="UniProtKB-KW"/>
</dbReference>
<dbReference type="CDD" id="cd06225">
    <property type="entry name" value="HAMP"/>
    <property type="match status" value="1"/>
</dbReference>
<dbReference type="AlphaFoldDB" id="A0A3B1ATD2"/>
<dbReference type="CDD" id="cd11386">
    <property type="entry name" value="MCP_signal"/>
    <property type="match status" value="1"/>
</dbReference>
<evidence type="ECO:0000256" key="5">
    <source>
        <dbReference type="ARBA" id="ARBA00023136"/>
    </source>
</evidence>
<dbReference type="Gene3D" id="1.10.287.950">
    <property type="entry name" value="Methyl-accepting chemotaxis protein"/>
    <property type="match status" value="1"/>
</dbReference>
<sequence>MKFILSPTISLMNCLSYPWKMLLISMIFIVPLLITAVLAFESMSQSISLAKQEKLGIEYIQPLRQVMQFFPQHRGMTNGYLNGAENFKAKILDKRRQIQVAIKAVDAIDLRLGQILKTSEKWKNIKYDWESLQRVAFDLSAEESFDRHTNLINKVLKFLAYVSEQSKLILDPEINNAYLIDALVRTLPMTIENSGQARGLGAGIVANGTIRRSESLNLNMLINRINTNLDDAVTGIQVVFKNELTFKHALKHDMDKAIEAVHKFVKTSNNAVINSDEIRIDSREYFNLGTEAIKATYVLYDHILALMDSRQDAVIAEKIQHMYVSAAIIIIALLLAAYLFSGFYYSVLNTVNVLRNATKQLADGDLTSRANCHTRDELGQVGEDFNNMAEKFSVTISQVADSSTEMTNYATQLAVLSEQTRNNVDQQKNETEQVATAMNQMSATVEEVARHANSTAQETDKANTEVENGNLIVIQSINKIESLSAEIESAASVIEKLEQDSENIGTVLDVIRGIAEQTNLLALNAAIEAARAGEQGRGFAVVADEVRCLAQRTQESTQEIQQMIETLQSGAKNAVLAMTNGKEQARNSVEQSALSGTSLEEIGRMVTSVNDMSAQIASAAEEQSSVAIEVNRNIHNISNISQESSEAARQTAEQGENLAQLSFQLQTLVSHFKVKTA</sequence>
<feature type="domain" description="Methyl-accepting transducer" evidence="9">
    <location>
        <begin position="402"/>
        <end position="638"/>
    </location>
</feature>
<dbReference type="Pfam" id="PF00015">
    <property type="entry name" value="MCPsignal"/>
    <property type="match status" value="1"/>
</dbReference>
<dbReference type="GO" id="GO:0005886">
    <property type="term" value="C:plasma membrane"/>
    <property type="evidence" value="ECO:0007669"/>
    <property type="project" value="UniProtKB-SubCell"/>
</dbReference>
<feature type="domain" description="T-SNARE coiled-coil homology" evidence="10">
    <location>
        <begin position="598"/>
        <end position="651"/>
    </location>
</feature>
<protein>
    <submittedName>
        <fullName evidence="12">Methyl-accepting chemotaxis sensor/transducer protein</fullName>
    </submittedName>
</protein>
<gene>
    <name evidence="12" type="ORF">MNBD_GAMMA25-2047</name>
</gene>
<dbReference type="EMBL" id="UOFY01000033">
    <property type="protein sequence ID" value="VAX09259.1"/>
    <property type="molecule type" value="Genomic_DNA"/>
</dbReference>
<accession>A0A3B1ATD2</accession>
<name>A0A3B1ATD2_9ZZZZ</name>
<dbReference type="PROSITE" id="PS50192">
    <property type="entry name" value="T_SNARE"/>
    <property type="match status" value="1"/>
</dbReference>
<evidence type="ECO:0000256" key="7">
    <source>
        <dbReference type="ARBA" id="ARBA00029447"/>
    </source>
</evidence>
<keyword evidence="2" id="KW-0997">Cell inner membrane</keyword>
<keyword evidence="2" id="KW-1003">Cell membrane</keyword>
<dbReference type="InterPro" id="IPR003660">
    <property type="entry name" value="HAMP_dom"/>
</dbReference>
<evidence type="ECO:0000256" key="6">
    <source>
        <dbReference type="ARBA" id="ARBA00023224"/>
    </source>
</evidence>
<keyword evidence="6" id="KW-0807">Transducer</keyword>
<evidence type="ECO:0000259" key="9">
    <source>
        <dbReference type="PROSITE" id="PS50111"/>
    </source>
</evidence>
<evidence type="ECO:0000259" key="10">
    <source>
        <dbReference type="PROSITE" id="PS50192"/>
    </source>
</evidence>
<feature type="transmembrane region" description="Helical" evidence="8">
    <location>
        <begin position="20"/>
        <end position="40"/>
    </location>
</feature>
<dbReference type="PROSITE" id="PS50885">
    <property type="entry name" value="HAMP"/>
    <property type="match status" value="1"/>
</dbReference>
<evidence type="ECO:0000256" key="3">
    <source>
        <dbReference type="ARBA" id="ARBA00022692"/>
    </source>
</evidence>
<keyword evidence="4 8" id="KW-1133">Transmembrane helix</keyword>
<dbReference type="PANTHER" id="PTHR32089:SF119">
    <property type="entry name" value="METHYL-ACCEPTING CHEMOTAXIS PROTEIN CTPL"/>
    <property type="match status" value="1"/>
</dbReference>
<dbReference type="Pfam" id="PF00672">
    <property type="entry name" value="HAMP"/>
    <property type="match status" value="1"/>
</dbReference>
<dbReference type="InterPro" id="IPR000727">
    <property type="entry name" value="T_SNARE_dom"/>
</dbReference>
<dbReference type="SMART" id="SM00283">
    <property type="entry name" value="MA"/>
    <property type="match status" value="1"/>
</dbReference>
<dbReference type="SMART" id="SM00304">
    <property type="entry name" value="HAMP"/>
    <property type="match status" value="2"/>
</dbReference>
<dbReference type="InterPro" id="IPR004089">
    <property type="entry name" value="MCPsignal_dom"/>
</dbReference>
<reference evidence="12" key="1">
    <citation type="submission" date="2018-06" db="EMBL/GenBank/DDBJ databases">
        <authorList>
            <person name="Zhirakovskaya E."/>
        </authorList>
    </citation>
    <scope>NUCLEOTIDE SEQUENCE</scope>
</reference>
<dbReference type="PANTHER" id="PTHR32089">
    <property type="entry name" value="METHYL-ACCEPTING CHEMOTAXIS PROTEIN MCPB"/>
    <property type="match status" value="1"/>
</dbReference>
<dbReference type="FunFam" id="1.10.287.950:FF:000001">
    <property type="entry name" value="Methyl-accepting chemotaxis sensory transducer"/>
    <property type="match status" value="1"/>
</dbReference>
<comment type="similarity">
    <text evidence="7">Belongs to the methyl-accepting chemotaxis (MCP) protein family.</text>
</comment>
<evidence type="ECO:0000256" key="4">
    <source>
        <dbReference type="ARBA" id="ARBA00022989"/>
    </source>
</evidence>
<keyword evidence="5 8" id="KW-0472">Membrane</keyword>
<dbReference type="SUPFAM" id="SSF58104">
    <property type="entry name" value="Methyl-accepting chemotaxis protein (MCP) signaling domain"/>
    <property type="match status" value="1"/>
</dbReference>
<feature type="domain" description="HAMP" evidence="11">
    <location>
        <begin position="345"/>
        <end position="397"/>
    </location>
</feature>
<evidence type="ECO:0000256" key="2">
    <source>
        <dbReference type="ARBA" id="ARBA00022519"/>
    </source>
</evidence>